<dbReference type="Proteomes" id="UP000011666">
    <property type="component" value="Unassembled WGS sequence"/>
</dbReference>
<comment type="caution">
    <text evidence="1">The sequence shown here is derived from an EMBL/GenBank/DDBJ whole genome shotgun (WGS) entry which is preliminary data.</text>
</comment>
<gene>
    <name evidence="1" type="ORF">GS4_43_00120</name>
</gene>
<dbReference type="eggNOG" id="COG0568">
    <property type="taxonomic scope" value="Bacteria"/>
</dbReference>
<evidence type="ECO:0000313" key="1">
    <source>
        <dbReference type="EMBL" id="GAC70886.1"/>
    </source>
</evidence>
<dbReference type="RefSeq" id="WP_007625318.1">
    <property type="nucleotide sequence ID" value="NZ_BANX01000043.1"/>
</dbReference>
<keyword evidence="2" id="KW-1185">Reference proteome</keyword>
<reference evidence="1 2" key="1">
    <citation type="submission" date="2013-01" db="EMBL/GenBank/DDBJ databases">
        <title>Whole genome shotgun sequence of Gordonia soli NBRC 108243.</title>
        <authorList>
            <person name="Isaki-Nakamura S."/>
            <person name="Hosoyama A."/>
            <person name="Tsuchikane K."/>
            <person name="Ando Y."/>
            <person name="Baba S."/>
            <person name="Ohji S."/>
            <person name="Hamada M."/>
            <person name="Tamura T."/>
            <person name="Yamazoe A."/>
            <person name="Yamazaki S."/>
            <person name="Fujita N."/>
        </authorList>
    </citation>
    <scope>NUCLEOTIDE SEQUENCE [LARGE SCALE GENOMIC DNA]</scope>
    <source>
        <strain evidence="1 2">NBRC 108243</strain>
    </source>
</reference>
<dbReference type="InterPro" id="IPR036388">
    <property type="entry name" value="WH-like_DNA-bd_sf"/>
</dbReference>
<sequence length="644" mass="69217">MTSNPARELGVRPWLDVLPWLGDYRDGPPILAPDEVIVNSWIHRSPADTLTDTNIADFCSLLAERYVADRPGCPLADDFPGIDPAVPLDGLPVSASVRRRLSGNGIHILQDLIAGSVGDLLARPRIGTAAAVEVAAALVGVAAHTATASTAEAATTTGDHGDVESFAAALTDRDRLVLRERILSSRPRTQTELAGMIGTSRERVTQMDRGIRRRLVELIDGSPHLRALRADIDGHAHPVVDADDLVADDPDLGKTVASLDVPTWRLVAAGSVGLHAVDDWIVRGSMKEVTTQTRSSVDEAATPEGVAPVPVVADSLNLTTDAARRWLQRSGYAVVADHAVPSSASTGDLVAGVLAIAGEPRTFDEILGALLEFPRAPSSVRNALVTDERIVKTDRHTYGLRRWGLQRYVPVHRQIDRILAAADGPVPIADMIATIRGDYDVTESSIRAYASAGEFITRDEMVSRRERPYAPRKTPTRTRGLYRDGESTHWATTITAAHIKGSAFNIPSALASIIGVAPGSPVRIPSDHGPQSFMWVSVQARSGTIKRFVTDLGLAEGDPVFLDFSPQGFGVRRDTSARATTPAARIVESIGRSPGRRRPAPEALRAILTDALWLPPDSASELTVATLRRRRENDLADLVQQTVG</sequence>
<dbReference type="InterPro" id="IPR013324">
    <property type="entry name" value="RNA_pol_sigma_r3/r4-like"/>
</dbReference>
<dbReference type="SUPFAM" id="SSF88659">
    <property type="entry name" value="Sigma3 and sigma4 domains of RNA polymerase sigma factors"/>
    <property type="match status" value="1"/>
</dbReference>
<protein>
    <recommendedName>
        <fullName evidence="3">RNA polymerase sigma-70 region 4 domain-containing protein</fullName>
    </recommendedName>
</protein>
<dbReference type="Gene3D" id="1.10.10.10">
    <property type="entry name" value="Winged helix-like DNA-binding domain superfamily/Winged helix DNA-binding domain"/>
    <property type="match status" value="1"/>
</dbReference>
<evidence type="ECO:0008006" key="3">
    <source>
        <dbReference type="Google" id="ProtNLM"/>
    </source>
</evidence>
<dbReference type="AlphaFoldDB" id="M0QRF2"/>
<proteinExistence type="predicted"/>
<dbReference type="EMBL" id="BANX01000043">
    <property type="protein sequence ID" value="GAC70886.1"/>
    <property type="molecule type" value="Genomic_DNA"/>
</dbReference>
<name>M0QRF2_9ACTN</name>
<organism evidence="1 2">
    <name type="scientific">Gordonia soli NBRC 108243</name>
    <dbReference type="NCBI Taxonomy" id="1223545"/>
    <lineage>
        <taxon>Bacteria</taxon>
        <taxon>Bacillati</taxon>
        <taxon>Actinomycetota</taxon>
        <taxon>Actinomycetes</taxon>
        <taxon>Mycobacteriales</taxon>
        <taxon>Gordoniaceae</taxon>
        <taxon>Gordonia</taxon>
    </lineage>
</organism>
<evidence type="ECO:0000313" key="2">
    <source>
        <dbReference type="Proteomes" id="UP000011666"/>
    </source>
</evidence>
<accession>M0QRF2</accession>
<dbReference type="STRING" id="1223545.GS4_43_00120"/>
<dbReference type="OrthoDB" id="3928741at2"/>